<gene>
    <name evidence="1" type="ORF">SCAR479_07335</name>
</gene>
<name>A0ABR2XQM5_9PEZI</name>
<evidence type="ECO:0000313" key="1">
    <source>
        <dbReference type="EMBL" id="KAK9776115.1"/>
    </source>
</evidence>
<protein>
    <submittedName>
        <fullName evidence="1">Transcription factor domain-containing protein</fullName>
    </submittedName>
</protein>
<comment type="caution">
    <text evidence="1">The sequence shown here is derived from an EMBL/GenBank/DDBJ whole genome shotgun (WGS) entry which is preliminary data.</text>
</comment>
<dbReference type="EMBL" id="JARVKM010000030">
    <property type="protein sequence ID" value="KAK9776115.1"/>
    <property type="molecule type" value="Genomic_DNA"/>
</dbReference>
<reference evidence="1 2" key="1">
    <citation type="submission" date="2024-02" db="EMBL/GenBank/DDBJ databases">
        <title>First draft genome assembly of two strains of Seiridium cardinale.</title>
        <authorList>
            <person name="Emiliani G."/>
            <person name="Scali E."/>
        </authorList>
    </citation>
    <scope>NUCLEOTIDE SEQUENCE [LARGE SCALE GENOMIC DNA]</scope>
    <source>
        <strain evidence="1 2">BM-138-000479</strain>
    </source>
</reference>
<keyword evidence="2" id="KW-1185">Reference proteome</keyword>
<accession>A0ABR2XQM5</accession>
<dbReference type="Proteomes" id="UP001465668">
    <property type="component" value="Unassembled WGS sequence"/>
</dbReference>
<organism evidence="1 2">
    <name type="scientific">Seiridium cardinale</name>
    <dbReference type="NCBI Taxonomy" id="138064"/>
    <lineage>
        <taxon>Eukaryota</taxon>
        <taxon>Fungi</taxon>
        <taxon>Dikarya</taxon>
        <taxon>Ascomycota</taxon>
        <taxon>Pezizomycotina</taxon>
        <taxon>Sordariomycetes</taxon>
        <taxon>Xylariomycetidae</taxon>
        <taxon>Amphisphaeriales</taxon>
        <taxon>Sporocadaceae</taxon>
        <taxon>Seiridium</taxon>
    </lineage>
</organism>
<proteinExistence type="predicted"/>
<sequence length="155" mass="17304">MGAPPARPTEALTRFNSRRYPSTSVHQHTVMLLTRTSICYFATVSHSKPLPKDRFKTNFLRDAIKSCTTAATTSNELFEAVNNWGLLNRFSCQDPLFCTAALCVFLFGMKIEARGVQINKIIVEGILILQRLGRGSETASSSLETLIRGFQPFFP</sequence>
<evidence type="ECO:0000313" key="2">
    <source>
        <dbReference type="Proteomes" id="UP001465668"/>
    </source>
</evidence>